<dbReference type="STRING" id="1307761.L21SP2_1237"/>
<gene>
    <name evidence="1" type="ORF">L21SP2_1237</name>
</gene>
<sequence length="48" mass="5470">MPEEAAAFHCSWAAGPIELLILFLSTTPFITRLEKHVLRRSILPQYMA</sequence>
<dbReference type="Proteomes" id="UP000018680">
    <property type="component" value="Chromosome"/>
</dbReference>
<evidence type="ECO:0000313" key="1">
    <source>
        <dbReference type="EMBL" id="AHC14638.1"/>
    </source>
</evidence>
<reference evidence="1 2" key="1">
    <citation type="journal article" date="2015" name="Stand. Genomic Sci.">
        <title>Complete genome sequence and description of Salinispira pacifica gen. nov., sp. nov., a novel spirochaete isolated form a hypersaline microbial mat.</title>
        <authorList>
            <person name="Ben Hania W."/>
            <person name="Joseph M."/>
            <person name="Schumann P."/>
            <person name="Bunk B."/>
            <person name="Fiebig A."/>
            <person name="Sproer C."/>
            <person name="Klenk H.P."/>
            <person name="Fardeau M.L."/>
            <person name="Spring S."/>
        </authorList>
    </citation>
    <scope>NUCLEOTIDE SEQUENCE [LARGE SCALE GENOMIC DNA]</scope>
    <source>
        <strain evidence="1 2">L21-RPul-D2</strain>
    </source>
</reference>
<accession>V5WFS7</accession>
<dbReference type="KEGG" id="slr:L21SP2_1237"/>
<proteinExistence type="predicted"/>
<evidence type="ECO:0000313" key="2">
    <source>
        <dbReference type="Proteomes" id="UP000018680"/>
    </source>
</evidence>
<dbReference type="EMBL" id="CP006939">
    <property type="protein sequence ID" value="AHC14638.1"/>
    <property type="molecule type" value="Genomic_DNA"/>
</dbReference>
<keyword evidence="2" id="KW-1185">Reference proteome</keyword>
<organism evidence="1 2">
    <name type="scientific">Salinispira pacifica</name>
    <dbReference type="NCBI Taxonomy" id="1307761"/>
    <lineage>
        <taxon>Bacteria</taxon>
        <taxon>Pseudomonadati</taxon>
        <taxon>Spirochaetota</taxon>
        <taxon>Spirochaetia</taxon>
        <taxon>Spirochaetales</taxon>
        <taxon>Spirochaetaceae</taxon>
        <taxon>Salinispira</taxon>
    </lineage>
</organism>
<dbReference type="HOGENOM" id="CLU_3157615_0_0_12"/>
<protein>
    <submittedName>
        <fullName evidence="1">Uncharacterized protein</fullName>
    </submittedName>
</protein>
<dbReference type="AlphaFoldDB" id="V5WFS7"/>
<name>V5WFS7_9SPIO</name>